<evidence type="ECO:0000256" key="2">
    <source>
        <dbReference type="ARBA" id="ARBA00023015"/>
    </source>
</evidence>
<dbReference type="InterPro" id="IPR009057">
    <property type="entry name" value="Homeodomain-like_sf"/>
</dbReference>
<gene>
    <name evidence="7" type="ORF">HNR67_003769</name>
</gene>
<dbReference type="InterPro" id="IPR050109">
    <property type="entry name" value="HTH-type_TetR-like_transc_reg"/>
</dbReference>
<accession>A0A7W7CAP3</accession>
<evidence type="ECO:0000259" key="6">
    <source>
        <dbReference type="PROSITE" id="PS50977"/>
    </source>
</evidence>
<dbReference type="PRINTS" id="PR00455">
    <property type="entry name" value="HTHTETR"/>
</dbReference>
<name>A0A7W7CAP3_9PSEU</name>
<dbReference type="Proteomes" id="UP000533598">
    <property type="component" value="Unassembled WGS sequence"/>
</dbReference>
<protein>
    <submittedName>
        <fullName evidence="7">AcrR family transcriptional regulator</fullName>
    </submittedName>
</protein>
<dbReference type="EMBL" id="JACHMH010000001">
    <property type="protein sequence ID" value="MBB4677651.1"/>
    <property type="molecule type" value="Genomic_DNA"/>
</dbReference>
<dbReference type="AlphaFoldDB" id="A0A7W7CAP3"/>
<evidence type="ECO:0000313" key="8">
    <source>
        <dbReference type="Proteomes" id="UP000533598"/>
    </source>
</evidence>
<dbReference type="SUPFAM" id="SSF46689">
    <property type="entry name" value="Homeodomain-like"/>
    <property type="match status" value="1"/>
</dbReference>
<dbReference type="SUPFAM" id="SSF48498">
    <property type="entry name" value="Tetracyclin repressor-like, C-terminal domain"/>
    <property type="match status" value="1"/>
</dbReference>
<comment type="caution">
    <text evidence="7">The sequence shown here is derived from an EMBL/GenBank/DDBJ whole genome shotgun (WGS) entry which is preliminary data.</text>
</comment>
<dbReference type="RefSeq" id="WP_185003570.1">
    <property type="nucleotide sequence ID" value="NZ_BAAAUI010000023.1"/>
</dbReference>
<evidence type="ECO:0000256" key="1">
    <source>
        <dbReference type="ARBA" id="ARBA00022491"/>
    </source>
</evidence>
<dbReference type="PRINTS" id="PR00400">
    <property type="entry name" value="TETREPRESSOR"/>
</dbReference>
<keyword evidence="8" id="KW-1185">Reference proteome</keyword>
<dbReference type="Pfam" id="PF00440">
    <property type="entry name" value="TetR_N"/>
    <property type="match status" value="1"/>
</dbReference>
<dbReference type="Pfam" id="PF02909">
    <property type="entry name" value="TetR_C_1"/>
    <property type="match status" value="1"/>
</dbReference>
<sequence length="228" mass="25300">MTEQLQRKRAPRNTLNPELIVRTALDLLDAEGVESFGMRALAKQLGVGPMALYTYFRGRDELFDAVRDHAMAEHPVRAEGETWQERVRVACRAIRDMMLAHPCLVQLFTARPLAGHEVPHAVEALLGVLRAAGFDRDTAVRAYLTLFNHVLGVAAWEVQLSRQLADPAGRRALRETLDGLSRTRYPTLVDLVPELNRSGGPAQYEFGLDLLIGGLEQVLARREAGPGD</sequence>
<reference evidence="7 8" key="1">
    <citation type="submission" date="2020-08" db="EMBL/GenBank/DDBJ databases">
        <title>Sequencing the genomes of 1000 actinobacteria strains.</title>
        <authorList>
            <person name="Klenk H.-P."/>
        </authorList>
    </citation>
    <scope>NUCLEOTIDE SEQUENCE [LARGE SCALE GENOMIC DNA]</scope>
    <source>
        <strain evidence="7 8">DSM 44230</strain>
    </source>
</reference>
<feature type="DNA-binding region" description="H-T-H motif" evidence="5">
    <location>
        <begin position="37"/>
        <end position="56"/>
    </location>
</feature>
<evidence type="ECO:0000313" key="7">
    <source>
        <dbReference type="EMBL" id="MBB4677651.1"/>
    </source>
</evidence>
<keyword evidence="1" id="KW-0678">Repressor</keyword>
<dbReference type="GO" id="GO:0045892">
    <property type="term" value="P:negative regulation of DNA-templated transcription"/>
    <property type="evidence" value="ECO:0007669"/>
    <property type="project" value="InterPro"/>
</dbReference>
<dbReference type="InterPro" id="IPR001647">
    <property type="entry name" value="HTH_TetR"/>
</dbReference>
<dbReference type="PANTHER" id="PTHR30055:SF151">
    <property type="entry name" value="TRANSCRIPTIONAL REGULATORY PROTEIN"/>
    <property type="match status" value="1"/>
</dbReference>
<organism evidence="7 8">
    <name type="scientific">Crossiella cryophila</name>
    <dbReference type="NCBI Taxonomy" id="43355"/>
    <lineage>
        <taxon>Bacteria</taxon>
        <taxon>Bacillati</taxon>
        <taxon>Actinomycetota</taxon>
        <taxon>Actinomycetes</taxon>
        <taxon>Pseudonocardiales</taxon>
        <taxon>Pseudonocardiaceae</taxon>
        <taxon>Crossiella</taxon>
    </lineage>
</organism>
<dbReference type="GO" id="GO:0000976">
    <property type="term" value="F:transcription cis-regulatory region binding"/>
    <property type="evidence" value="ECO:0007669"/>
    <property type="project" value="TreeGrafter"/>
</dbReference>
<keyword evidence="3 5" id="KW-0238">DNA-binding</keyword>
<evidence type="ECO:0000256" key="3">
    <source>
        <dbReference type="ARBA" id="ARBA00023125"/>
    </source>
</evidence>
<dbReference type="PROSITE" id="PS50977">
    <property type="entry name" value="HTH_TETR_2"/>
    <property type="match status" value="1"/>
</dbReference>
<feature type="domain" description="HTH tetR-type" evidence="6">
    <location>
        <begin position="14"/>
        <end position="74"/>
    </location>
</feature>
<dbReference type="GO" id="GO:0003700">
    <property type="term" value="F:DNA-binding transcription factor activity"/>
    <property type="evidence" value="ECO:0007669"/>
    <property type="project" value="TreeGrafter"/>
</dbReference>
<keyword evidence="2" id="KW-0805">Transcription regulation</keyword>
<dbReference type="PANTHER" id="PTHR30055">
    <property type="entry name" value="HTH-TYPE TRANSCRIPTIONAL REGULATOR RUTR"/>
    <property type="match status" value="1"/>
</dbReference>
<dbReference type="InterPro" id="IPR003012">
    <property type="entry name" value="Tet_transcr_reg_TetR"/>
</dbReference>
<evidence type="ECO:0000256" key="4">
    <source>
        <dbReference type="ARBA" id="ARBA00023163"/>
    </source>
</evidence>
<dbReference type="GO" id="GO:0046677">
    <property type="term" value="P:response to antibiotic"/>
    <property type="evidence" value="ECO:0007669"/>
    <property type="project" value="InterPro"/>
</dbReference>
<keyword evidence="4" id="KW-0804">Transcription</keyword>
<proteinExistence type="predicted"/>
<dbReference type="InterPro" id="IPR004111">
    <property type="entry name" value="Repressor_TetR_C"/>
</dbReference>
<dbReference type="Gene3D" id="1.10.357.10">
    <property type="entry name" value="Tetracycline Repressor, domain 2"/>
    <property type="match status" value="1"/>
</dbReference>
<evidence type="ECO:0000256" key="5">
    <source>
        <dbReference type="PROSITE-ProRule" id="PRU00335"/>
    </source>
</evidence>
<dbReference type="InterPro" id="IPR036271">
    <property type="entry name" value="Tet_transcr_reg_TetR-rel_C_sf"/>
</dbReference>